<gene>
    <name evidence="3" type="ORF">AHMF7616_03078</name>
</gene>
<dbReference type="SUPFAM" id="SSF48452">
    <property type="entry name" value="TPR-like"/>
    <property type="match status" value="1"/>
</dbReference>
<dbReference type="OrthoDB" id="2485468at2"/>
<dbReference type="RefSeq" id="WP_115373615.1">
    <property type="nucleotide sequence ID" value="NZ_QASA01000001.1"/>
</dbReference>
<dbReference type="Proteomes" id="UP000253919">
    <property type="component" value="Unassembled WGS sequence"/>
</dbReference>
<protein>
    <submittedName>
        <fullName evidence="3">Uncharacterized protein</fullName>
    </submittedName>
</protein>
<feature type="repeat" description="TPR" evidence="1">
    <location>
        <begin position="20"/>
        <end position="53"/>
    </location>
</feature>
<name>A0A369QIB9_9BACT</name>
<keyword evidence="2" id="KW-0732">Signal</keyword>
<reference evidence="3 4" key="1">
    <citation type="submission" date="2018-04" db="EMBL/GenBank/DDBJ databases">
        <title>Adhaeribacter sp. HMF7616 genome sequencing and assembly.</title>
        <authorList>
            <person name="Kang H."/>
            <person name="Kang J."/>
            <person name="Cha I."/>
            <person name="Kim H."/>
            <person name="Joh K."/>
        </authorList>
    </citation>
    <scope>NUCLEOTIDE SEQUENCE [LARGE SCALE GENOMIC DNA]</scope>
    <source>
        <strain evidence="3 4">HMF7616</strain>
    </source>
</reference>
<sequence>MRAFLRLSFCCFLLIGIWGPALAFEDGLKALQKKNYDKALSIFNEALEKNPDDVAALYGLSKLLSLPEFASHDLEKAYVHIINAKGAYPQANEKVKKKLQKQKIDEQALTNLQNQIDSVTFVAVAEKKNMEALQEYLDVHKTSLFYDKAAELKEDLAFEETIRENTDKAYSEFLKKYPNSKNKEAVKKKYDKLIYTKATESKDHKAYKFFIDNYPESPYIDEAKQKYEVALFKHLTADDTETSYEAYIANYPDSKFVKIAEDSIFAKYTSFPSIPEYERYIQRYPKSKKIYEAWNKIYILYTDSGDPEVYTQFLTKYPDYPYKNDVQNDVELATFGLNMLLNNFQGFQDDQVDAYLKLAAPTDQALKVLLLKVQPLLAANQRQKAIDVLELHRAEFQNKGYKIDKAIATIKQGAKTLVSDKVTLRAGAANKSAKE</sequence>
<accession>A0A369QIB9</accession>
<dbReference type="PROSITE" id="PS50005">
    <property type="entry name" value="TPR"/>
    <property type="match status" value="1"/>
</dbReference>
<evidence type="ECO:0000313" key="4">
    <source>
        <dbReference type="Proteomes" id="UP000253919"/>
    </source>
</evidence>
<feature type="chain" id="PRO_5017083561" evidence="2">
    <location>
        <begin position="24"/>
        <end position="435"/>
    </location>
</feature>
<evidence type="ECO:0000256" key="1">
    <source>
        <dbReference type="PROSITE-ProRule" id="PRU00339"/>
    </source>
</evidence>
<evidence type="ECO:0000313" key="3">
    <source>
        <dbReference type="EMBL" id="RDC64464.1"/>
    </source>
</evidence>
<keyword evidence="4" id="KW-1185">Reference proteome</keyword>
<proteinExistence type="predicted"/>
<evidence type="ECO:0000256" key="2">
    <source>
        <dbReference type="SAM" id="SignalP"/>
    </source>
</evidence>
<dbReference type="EMBL" id="QASA01000001">
    <property type="protein sequence ID" value="RDC64464.1"/>
    <property type="molecule type" value="Genomic_DNA"/>
</dbReference>
<keyword evidence="1" id="KW-0802">TPR repeat</keyword>
<organism evidence="3 4">
    <name type="scientific">Adhaeribacter pallidiroseus</name>
    <dbReference type="NCBI Taxonomy" id="2072847"/>
    <lineage>
        <taxon>Bacteria</taxon>
        <taxon>Pseudomonadati</taxon>
        <taxon>Bacteroidota</taxon>
        <taxon>Cytophagia</taxon>
        <taxon>Cytophagales</taxon>
        <taxon>Hymenobacteraceae</taxon>
        <taxon>Adhaeribacter</taxon>
    </lineage>
</organism>
<feature type="signal peptide" evidence="2">
    <location>
        <begin position="1"/>
        <end position="23"/>
    </location>
</feature>
<dbReference type="AlphaFoldDB" id="A0A369QIB9"/>
<dbReference type="InterPro" id="IPR019734">
    <property type="entry name" value="TPR_rpt"/>
</dbReference>
<comment type="caution">
    <text evidence="3">The sequence shown here is derived from an EMBL/GenBank/DDBJ whole genome shotgun (WGS) entry which is preliminary data.</text>
</comment>
<dbReference type="InterPro" id="IPR011990">
    <property type="entry name" value="TPR-like_helical_dom_sf"/>
</dbReference>
<dbReference type="Gene3D" id="1.25.40.10">
    <property type="entry name" value="Tetratricopeptide repeat domain"/>
    <property type="match status" value="2"/>
</dbReference>